<feature type="compositionally biased region" description="Basic and acidic residues" evidence="1">
    <location>
        <begin position="232"/>
        <end position="242"/>
    </location>
</feature>
<dbReference type="AlphaFoldDB" id="A0A919V5S3"/>
<accession>A0A919V5S3</accession>
<gene>
    <name evidence="4" type="ORF">Ssi02_04580</name>
</gene>
<dbReference type="PANTHER" id="PTHR22674:SF6">
    <property type="entry name" value="NTPASE KAP FAMILY P-LOOP DOMAIN-CONTAINING PROTEIN 1"/>
    <property type="match status" value="1"/>
</dbReference>
<protein>
    <recommendedName>
        <fullName evidence="3">KAP NTPase domain-containing protein</fullName>
    </recommendedName>
</protein>
<sequence length="1264" mass="136544">MGGRRMRLSVRSTATTPIRARRALIFLDRADRTADRPGDAVRLAHALRVRGFDTREVPPGDAPQLVMAGFLASAEPGELLLVRWASGPEAAPMAVADFGRMAGDTGAAAVLLIVDFGWLIHGGDNASEGAVRWLRVPGDPPVAAAALTVGITPGVARPGTVPSLTALLADALLLPPQDAFPPFEDEWDAGDAPDTARPSPREGWDTAGDGPDVHGEWDMGDHMSPPAPRSSSEVRDRPDRRSGSSPDGAVTIGDLYDVARRRYESLGAGRQVVLFTHGDAERVVAAPRRLTAPAVEPRLAATAARLARAGDPVSSRPAAEIVSRVYDLHLGEDARCLLRRAALLHDDEPLTPELAGLMTGDTSAWHTLAEWGLLGQTGTFAHESVREVGLTRLTPEEVERVPAVLRRGRAEGRRLPPRTPLTADRWTTSDRLGHAVYAEAVAAFIRHPDTRPPLTIGVKGPWGTGKTSLMRMIQDLLDPGAAGGSPARVHLVRRSRSRLPRGQRPRPADGKPGDRSPHPRPWHRLGRREATADERPARYGEAPIPAEAPGGGADATPPWGRDASPAAGARFTFPGGLPPRHTFTDPWSRDLQIGDGALDRLSRRARTAGEPDTARRHNDRPPSQRNDDPWPRRARGPVADTLRQWPSGRTRRTTRHTGDDTADTPQGALRRPPVKEWWSRLALWSRRTRDEAAGAPRGRRGALVTNAEVMARVRRAPGEPREQRAEPMDEAAGRSGWRPTVWFNPWVYQSSEQVWAGLAHEIITQVTRRLPRGERERFWLELNLARVDREAIRRRAYGLALTRLVPLALALGVTVVLTGAAVAAAALSPVFGPALRDAAGVLGSVGPVAVLGAGAVRLAGFFRESANVAFGGLVRQPDLLGPVGAAAGEAVADPGYQSRAGFLHLVQTDIRHVLDLVATEDRPLVVFVDDLDRCSPGTVAQVIEAVNLFLAGGFPNCVFVLAMEPEVVAAHVESAYRDLVEALPEGDRPGLGWRFLEKMVQLPLSMPRLDEDRQVPAYIRALLGLDGRLPAEASDPLSAFTQAVPPGPAAPRPASEVSGREGSRRTPRPAVDEALVERLEWAIRSRDPSPDDLDAITREVQRVEGVVSSPGFTLSPAARMAADRVFNDLYSDENAYRAIEPALHVLALGNPREVKRYLNVYRFYAFLAYRRSLSGGPAVSDAAVAKIAALAVRWPHLVSSLVRDRLGGETALSRLERASPKGGDAFREAVAELGLHESPGVRWECVRALLASFPPVAGAARDLL</sequence>
<evidence type="ECO:0000313" key="5">
    <source>
        <dbReference type="Proteomes" id="UP000606172"/>
    </source>
</evidence>
<keyword evidence="2" id="KW-1133">Transmembrane helix</keyword>
<dbReference type="InterPro" id="IPR027417">
    <property type="entry name" value="P-loop_NTPase"/>
</dbReference>
<comment type="caution">
    <text evidence="4">The sequence shown here is derived from an EMBL/GenBank/DDBJ whole genome shotgun (WGS) entry which is preliminary data.</text>
</comment>
<feature type="domain" description="KAP NTPase" evidence="3">
    <location>
        <begin position="435"/>
        <end position="1159"/>
    </location>
</feature>
<feature type="compositionally biased region" description="Basic and acidic residues" evidence="1">
    <location>
        <begin position="506"/>
        <end position="517"/>
    </location>
</feature>
<feature type="region of interest" description="Disordered" evidence="1">
    <location>
        <begin position="179"/>
        <end position="251"/>
    </location>
</feature>
<keyword evidence="5" id="KW-1185">Reference proteome</keyword>
<name>A0A919V5S3_9ACTN</name>
<feature type="compositionally biased region" description="Basic and acidic residues" evidence="1">
    <location>
        <begin position="604"/>
        <end position="631"/>
    </location>
</feature>
<evidence type="ECO:0000256" key="2">
    <source>
        <dbReference type="SAM" id="Phobius"/>
    </source>
</evidence>
<dbReference type="Proteomes" id="UP000606172">
    <property type="component" value="Unassembled WGS sequence"/>
</dbReference>
<feature type="compositionally biased region" description="Basic residues" evidence="1">
    <location>
        <begin position="492"/>
        <end position="504"/>
    </location>
</feature>
<dbReference type="Pfam" id="PF07693">
    <property type="entry name" value="KAP_NTPase"/>
    <property type="match status" value="1"/>
</dbReference>
<proteinExistence type="predicted"/>
<keyword evidence="2" id="KW-0472">Membrane</keyword>
<feature type="transmembrane region" description="Helical" evidence="2">
    <location>
        <begin position="839"/>
        <end position="859"/>
    </location>
</feature>
<feature type="compositionally biased region" description="Basic and acidic residues" evidence="1">
    <location>
        <begin position="527"/>
        <end position="538"/>
    </location>
</feature>
<feature type="transmembrane region" description="Helical" evidence="2">
    <location>
        <begin position="804"/>
        <end position="827"/>
    </location>
</feature>
<feature type="compositionally biased region" description="Basic and acidic residues" evidence="1">
    <location>
        <begin position="211"/>
        <end position="221"/>
    </location>
</feature>
<organism evidence="4 5">
    <name type="scientific">Sinosporangium siamense</name>
    <dbReference type="NCBI Taxonomy" id="1367973"/>
    <lineage>
        <taxon>Bacteria</taxon>
        <taxon>Bacillati</taxon>
        <taxon>Actinomycetota</taxon>
        <taxon>Actinomycetes</taxon>
        <taxon>Streptosporangiales</taxon>
        <taxon>Streptosporangiaceae</taxon>
        <taxon>Sinosporangium</taxon>
    </lineage>
</organism>
<feature type="compositionally biased region" description="Low complexity" evidence="1">
    <location>
        <begin position="540"/>
        <end position="560"/>
    </location>
</feature>
<evidence type="ECO:0000313" key="4">
    <source>
        <dbReference type="EMBL" id="GII90227.1"/>
    </source>
</evidence>
<dbReference type="EMBL" id="BOOW01000006">
    <property type="protein sequence ID" value="GII90227.1"/>
    <property type="molecule type" value="Genomic_DNA"/>
</dbReference>
<keyword evidence="2" id="KW-0812">Transmembrane</keyword>
<dbReference type="SUPFAM" id="SSF52540">
    <property type="entry name" value="P-loop containing nucleoside triphosphate hydrolases"/>
    <property type="match status" value="1"/>
</dbReference>
<evidence type="ECO:0000259" key="3">
    <source>
        <dbReference type="Pfam" id="PF07693"/>
    </source>
</evidence>
<dbReference type="InterPro" id="IPR011646">
    <property type="entry name" value="KAP_P-loop"/>
</dbReference>
<dbReference type="PANTHER" id="PTHR22674">
    <property type="entry name" value="NTPASE, KAP FAMILY P-LOOP DOMAIN-CONTAINING 1"/>
    <property type="match status" value="1"/>
</dbReference>
<evidence type="ECO:0000256" key="1">
    <source>
        <dbReference type="SAM" id="MobiDB-lite"/>
    </source>
</evidence>
<feature type="region of interest" description="Disordered" evidence="1">
    <location>
        <begin position="1038"/>
        <end position="1069"/>
    </location>
</feature>
<feature type="region of interest" description="Disordered" evidence="1">
    <location>
        <begin position="492"/>
        <end position="591"/>
    </location>
</feature>
<feature type="region of interest" description="Disordered" evidence="1">
    <location>
        <begin position="604"/>
        <end position="672"/>
    </location>
</feature>
<dbReference type="InterPro" id="IPR052754">
    <property type="entry name" value="NTPase_KAP_P-loop"/>
</dbReference>
<reference evidence="4" key="1">
    <citation type="submission" date="2021-01" db="EMBL/GenBank/DDBJ databases">
        <title>Whole genome shotgun sequence of Sinosporangium siamense NBRC 109515.</title>
        <authorList>
            <person name="Komaki H."/>
            <person name="Tamura T."/>
        </authorList>
    </citation>
    <scope>NUCLEOTIDE SEQUENCE</scope>
    <source>
        <strain evidence="4">NBRC 109515</strain>
    </source>
</reference>